<dbReference type="AlphaFoldDB" id="A0A1G2PTZ1"/>
<keyword evidence="3" id="KW-0732">Signal</keyword>
<dbReference type="Proteomes" id="UP000176951">
    <property type="component" value="Unassembled WGS sequence"/>
</dbReference>
<keyword evidence="4" id="KW-1133">Transmembrane helix</keyword>
<evidence type="ECO:0000313" key="5">
    <source>
        <dbReference type="EMBL" id="OHA51804.1"/>
    </source>
</evidence>
<dbReference type="GO" id="GO:0055052">
    <property type="term" value="C:ATP-binding cassette (ABC) transporter complex, substrate-binding subunit-containing"/>
    <property type="evidence" value="ECO:0007669"/>
    <property type="project" value="TreeGrafter"/>
</dbReference>
<keyword evidence="2" id="KW-0813">Transport</keyword>
<organism evidence="5 6">
    <name type="scientific">Candidatus Terrybacteria bacterium RIFCSPLOWO2_01_FULL_40_23</name>
    <dbReference type="NCBI Taxonomy" id="1802366"/>
    <lineage>
        <taxon>Bacteria</taxon>
        <taxon>Candidatus Terryibacteriota</taxon>
    </lineage>
</organism>
<comment type="caution">
    <text evidence="5">The sequence shown here is derived from an EMBL/GenBank/DDBJ whole genome shotgun (WGS) entry which is preliminary data.</text>
</comment>
<sequence>MGGRLTKAQIVVIGAMAFGLIFLVLCLGGFVPFCKSSGSKIKKMTVWGVFDDKTVLETGLNEFVNLHGGLEITYKKIPVDEYEKELVNELAAGRGPDVVYIQNAWLPKYEDKLQPIPDEVISIADLRREFPDVIETDFAPDGDIYALPLYLDTLALYYNKDVFNSAGLTRPPKTWEEFQDYVKKISRIDATGEILRSAASMGTARNINRSTDILNLLMLQAGAKMVNRDDEYATFGNIRFIEGTGDINPGLEALTFYTDFANPLKSVYTWNDDQDYSIDAFYAGKTAMMINYSHHIQTLHDKSPSLNFGIAPIPQPKNQSKLVNYPNYWGLAVTKKAGKASELAFEFVRFMTNQANSQIYAQLTEKPVARRDLVEWQRTDPELGVFSLQGLTAISWWQKDNLIIEQIFANMIESVIKDGNAPSKALSDAEEQVSVLMQKQSP</sequence>
<gene>
    <name evidence="5" type="ORF">A3A97_00015</name>
</gene>
<reference evidence="5 6" key="1">
    <citation type="journal article" date="2016" name="Nat. Commun.">
        <title>Thousands of microbial genomes shed light on interconnected biogeochemical processes in an aquifer system.</title>
        <authorList>
            <person name="Anantharaman K."/>
            <person name="Brown C.T."/>
            <person name="Hug L.A."/>
            <person name="Sharon I."/>
            <person name="Castelle C.J."/>
            <person name="Probst A.J."/>
            <person name="Thomas B.C."/>
            <person name="Singh A."/>
            <person name="Wilkins M.J."/>
            <person name="Karaoz U."/>
            <person name="Brodie E.L."/>
            <person name="Williams K.H."/>
            <person name="Hubbard S.S."/>
            <person name="Banfield J.F."/>
        </authorList>
    </citation>
    <scope>NUCLEOTIDE SEQUENCE [LARGE SCALE GENOMIC DNA]</scope>
</reference>
<dbReference type="Gene3D" id="3.40.190.10">
    <property type="entry name" value="Periplasmic binding protein-like II"/>
    <property type="match status" value="1"/>
</dbReference>
<dbReference type="EMBL" id="MHSW01000018">
    <property type="protein sequence ID" value="OHA51804.1"/>
    <property type="molecule type" value="Genomic_DNA"/>
</dbReference>
<evidence type="ECO:0008006" key="7">
    <source>
        <dbReference type="Google" id="ProtNLM"/>
    </source>
</evidence>
<dbReference type="GO" id="GO:1901982">
    <property type="term" value="F:maltose binding"/>
    <property type="evidence" value="ECO:0007669"/>
    <property type="project" value="TreeGrafter"/>
</dbReference>
<evidence type="ECO:0000256" key="2">
    <source>
        <dbReference type="ARBA" id="ARBA00022448"/>
    </source>
</evidence>
<evidence type="ECO:0000256" key="3">
    <source>
        <dbReference type="ARBA" id="ARBA00022729"/>
    </source>
</evidence>
<keyword evidence="4" id="KW-0472">Membrane</keyword>
<dbReference type="Pfam" id="PF01547">
    <property type="entry name" value="SBP_bac_1"/>
    <property type="match status" value="1"/>
</dbReference>
<protein>
    <recommendedName>
        <fullName evidence="7">ABC transporter substrate-binding protein</fullName>
    </recommendedName>
</protein>
<feature type="transmembrane region" description="Helical" evidence="4">
    <location>
        <begin position="12"/>
        <end position="33"/>
    </location>
</feature>
<dbReference type="GO" id="GO:0015768">
    <property type="term" value="P:maltose transport"/>
    <property type="evidence" value="ECO:0007669"/>
    <property type="project" value="TreeGrafter"/>
</dbReference>
<accession>A0A1G2PTZ1</accession>
<dbReference type="InterPro" id="IPR006059">
    <property type="entry name" value="SBP"/>
</dbReference>
<dbReference type="PANTHER" id="PTHR30061:SF50">
    <property type="entry name" value="MALTOSE_MALTODEXTRIN-BINDING PERIPLASMIC PROTEIN"/>
    <property type="match status" value="1"/>
</dbReference>
<evidence type="ECO:0000256" key="1">
    <source>
        <dbReference type="ARBA" id="ARBA00008520"/>
    </source>
</evidence>
<keyword evidence="4" id="KW-0812">Transmembrane</keyword>
<proteinExistence type="inferred from homology"/>
<evidence type="ECO:0000256" key="4">
    <source>
        <dbReference type="SAM" id="Phobius"/>
    </source>
</evidence>
<evidence type="ECO:0000313" key="6">
    <source>
        <dbReference type="Proteomes" id="UP000176951"/>
    </source>
</evidence>
<dbReference type="GO" id="GO:0042956">
    <property type="term" value="P:maltodextrin transmembrane transport"/>
    <property type="evidence" value="ECO:0007669"/>
    <property type="project" value="TreeGrafter"/>
</dbReference>
<dbReference type="SUPFAM" id="SSF53850">
    <property type="entry name" value="Periplasmic binding protein-like II"/>
    <property type="match status" value="1"/>
</dbReference>
<dbReference type="PANTHER" id="PTHR30061">
    <property type="entry name" value="MALTOSE-BINDING PERIPLASMIC PROTEIN"/>
    <property type="match status" value="1"/>
</dbReference>
<name>A0A1G2PTZ1_9BACT</name>
<comment type="similarity">
    <text evidence="1">Belongs to the bacterial solute-binding protein 1 family.</text>
</comment>